<dbReference type="Proteomes" id="UP000254374">
    <property type="component" value="Unassembled WGS sequence"/>
</dbReference>
<proteinExistence type="predicted"/>
<reference evidence="2 4" key="2">
    <citation type="submission" date="2018-06" db="EMBL/GenBank/DDBJ databases">
        <authorList>
            <consortium name="Pathogen Informatics"/>
            <person name="Doyle S."/>
        </authorList>
    </citation>
    <scope>NUCLEOTIDE SEQUENCE [LARGE SCALE GENOMIC DNA]</scope>
    <source>
        <strain evidence="2 4">NCTC11401</strain>
    </source>
</reference>
<accession>A0A377GGA6</accession>
<dbReference type="RefSeq" id="WP_058466935.1">
    <property type="nucleotide sequence ID" value="NZ_CAAAIX010000030.1"/>
</dbReference>
<evidence type="ECO:0000313" key="3">
    <source>
        <dbReference type="Proteomes" id="UP000186808"/>
    </source>
</evidence>
<dbReference type="Proteomes" id="UP000186808">
    <property type="component" value="Unassembled WGS sequence"/>
</dbReference>
<dbReference type="AlphaFoldDB" id="A0A377GGA6"/>
<protein>
    <submittedName>
        <fullName evidence="2">Uncharacterized protein</fullName>
    </submittedName>
</protein>
<organism evidence="2 4">
    <name type="scientific">Fluoribacter gormanii</name>
    <dbReference type="NCBI Taxonomy" id="464"/>
    <lineage>
        <taxon>Bacteria</taxon>
        <taxon>Pseudomonadati</taxon>
        <taxon>Pseudomonadota</taxon>
        <taxon>Gammaproteobacteria</taxon>
        <taxon>Legionellales</taxon>
        <taxon>Legionellaceae</taxon>
        <taxon>Fluoribacter</taxon>
    </lineage>
</organism>
<evidence type="ECO:0000313" key="1">
    <source>
        <dbReference type="EMBL" id="SIR84295.1"/>
    </source>
</evidence>
<sequence length="351" mass="40356">MAYLKFNQSGIKNKINSRLLNLGLEPDERMMQTLEENPQYINRLTSLFSVLKKYNFVLNDLLHKAIASNVAQAGAVVDLLEFMHEEGIDPAFISLERLLMSAKSETTLKQGMQILKTNNSLDSASMNLMFAYPEESLLIADLIVNFQKHAYSTEKIIDKLHQFSVEKMSTVIELLTMLLSKNLYYYECFDIFLRQQKDIDKIYEGAKKLVAKDKLAPSYFDVLEKDPTNANILANTILLLNHAALIDYRKTEDVLIASKLGVGAFHFLTHLQHADMLDAENYKMVCRYNSPILNHPEVIKLFNSLPLFEEFDREELEKMLSLITKETSEDACLDEFIEVIEKHQFSSKQHP</sequence>
<gene>
    <name evidence="2" type="ORF">NCTC11401_00672</name>
    <name evidence="1" type="ORF">SAMN05421777_1294</name>
</gene>
<evidence type="ECO:0000313" key="2">
    <source>
        <dbReference type="EMBL" id="STO23867.1"/>
    </source>
</evidence>
<name>A0A377GGA6_9GAMM</name>
<evidence type="ECO:0000313" key="4">
    <source>
        <dbReference type="Proteomes" id="UP000254374"/>
    </source>
</evidence>
<dbReference type="EMBL" id="FTNL01000029">
    <property type="protein sequence ID" value="SIR84295.1"/>
    <property type="molecule type" value="Genomic_DNA"/>
</dbReference>
<dbReference type="EMBL" id="UGGV01000001">
    <property type="protein sequence ID" value="STO23867.1"/>
    <property type="molecule type" value="Genomic_DNA"/>
</dbReference>
<dbReference type="OrthoDB" id="5652644at2"/>
<keyword evidence="3" id="KW-1185">Reference proteome</keyword>
<reference evidence="1 3" key="1">
    <citation type="submission" date="2017-01" db="EMBL/GenBank/DDBJ databases">
        <authorList>
            <person name="Varghese N."/>
            <person name="Submissions S."/>
        </authorList>
    </citation>
    <scope>NUCLEOTIDE SEQUENCE [LARGE SCALE GENOMIC DNA]</scope>
    <source>
        <strain evidence="1 3">ATCC 33342</strain>
    </source>
</reference>